<reference evidence="2" key="1">
    <citation type="journal article" date="2018" name="Genome Biol.">
        <title>SKESA: strategic k-mer extension for scrupulous assemblies.</title>
        <authorList>
            <person name="Souvorov A."/>
            <person name="Agarwala R."/>
            <person name="Lipman D.J."/>
        </authorList>
    </citation>
    <scope>NUCLEOTIDE SEQUENCE</scope>
    <source>
        <strain evidence="2">D3612</strain>
    </source>
</reference>
<dbReference type="InterPro" id="IPR027417">
    <property type="entry name" value="P-loop_NTPase"/>
</dbReference>
<comment type="caution">
    <text evidence="2">The sequence shown here is derived from an EMBL/GenBank/DDBJ whole genome shotgun (WGS) entry which is preliminary data.</text>
</comment>
<dbReference type="Gene3D" id="3.40.50.300">
    <property type="entry name" value="P-loop containing nucleotide triphosphate hydrolases"/>
    <property type="match status" value="1"/>
</dbReference>
<dbReference type="InterPro" id="IPR049945">
    <property type="entry name" value="AAA_22"/>
</dbReference>
<feature type="domain" description="AAA+ ATPase" evidence="1">
    <location>
        <begin position="39"/>
        <end position="198"/>
    </location>
</feature>
<proteinExistence type="predicted"/>
<sequence>MYTEIMEFFNLKQPLTSAGYYETEQRKKLYKELKFLIQSGGIYALTGMVGAGKTTLLNRIQHELELENKIIVSRSLSTEKNRLNVSTVYLALFYDLTRSDKNFKVPTQGEKRERQLIDLIKKQKKPIALFIDEAHDIHGHTLTALKRIVEIVAYSGCQLSIVLAGHPKLGNSLSTSSIEEIGARTKIFSIDDAMGNMEKYIDWLFKQSLHEKIKVNEVIAPEAALRLAQALITPLQIHKYLSTAMEIAYSAAVKPITEEVINKALAPDLNSMEAQLARIGYQLPSICELLHATPKEVKDFLYGKATSPRKNEFLSAIRSIGVVV</sequence>
<accession>A0AAN5KTK6</accession>
<dbReference type="PANTHER" id="PTHR35894:SF1">
    <property type="entry name" value="PHOSPHORIBULOKINASE _ URIDINE KINASE FAMILY"/>
    <property type="match status" value="1"/>
</dbReference>
<dbReference type="Proteomes" id="UP000861567">
    <property type="component" value="Unassembled WGS sequence"/>
</dbReference>
<gene>
    <name evidence="2" type="ORF">I8Y58_002927</name>
</gene>
<evidence type="ECO:0000259" key="1">
    <source>
        <dbReference type="SMART" id="SM00382"/>
    </source>
</evidence>
<dbReference type="Pfam" id="PF13401">
    <property type="entry name" value="AAA_22"/>
    <property type="match status" value="1"/>
</dbReference>
<protein>
    <submittedName>
        <fullName evidence="2">AAA family ATPase</fullName>
    </submittedName>
</protein>
<evidence type="ECO:0000313" key="3">
    <source>
        <dbReference type="Proteomes" id="UP000861567"/>
    </source>
</evidence>
<name>A0AAN5KTK6_LEGPN</name>
<dbReference type="SUPFAM" id="SSF52540">
    <property type="entry name" value="P-loop containing nucleoside triphosphate hydrolases"/>
    <property type="match status" value="1"/>
</dbReference>
<evidence type="ECO:0000313" key="2">
    <source>
        <dbReference type="EMBL" id="HAT1597663.1"/>
    </source>
</evidence>
<dbReference type="PANTHER" id="PTHR35894">
    <property type="entry name" value="GENERAL SECRETION PATHWAY PROTEIN A-RELATED"/>
    <property type="match status" value="1"/>
</dbReference>
<dbReference type="InterPro" id="IPR052026">
    <property type="entry name" value="ExeA_AAA_ATPase_DNA-bind"/>
</dbReference>
<dbReference type="EMBL" id="DACSEI010000054">
    <property type="protein sequence ID" value="HAT1597663.1"/>
    <property type="molecule type" value="Genomic_DNA"/>
</dbReference>
<dbReference type="SMART" id="SM00382">
    <property type="entry name" value="AAA"/>
    <property type="match status" value="1"/>
</dbReference>
<dbReference type="CDD" id="cd00009">
    <property type="entry name" value="AAA"/>
    <property type="match status" value="1"/>
</dbReference>
<dbReference type="GO" id="GO:0016887">
    <property type="term" value="F:ATP hydrolysis activity"/>
    <property type="evidence" value="ECO:0007669"/>
    <property type="project" value="InterPro"/>
</dbReference>
<dbReference type="AlphaFoldDB" id="A0AAN5KTK6"/>
<organism evidence="2 3">
    <name type="scientific">Legionella pneumophila</name>
    <dbReference type="NCBI Taxonomy" id="446"/>
    <lineage>
        <taxon>Bacteria</taxon>
        <taxon>Pseudomonadati</taxon>
        <taxon>Pseudomonadota</taxon>
        <taxon>Gammaproteobacteria</taxon>
        <taxon>Legionellales</taxon>
        <taxon>Legionellaceae</taxon>
        <taxon>Legionella</taxon>
    </lineage>
</organism>
<reference evidence="2" key="2">
    <citation type="submission" date="2020-11" db="EMBL/GenBank/DDBJ databases">
        <authorList>
            <consortium name="NCBI Pathogen Detection Project"/>
        </authorList>
    </citation>
    <scope>NUCLEOTIDE SEQUENCE</scope>
    <source>
        <strain evidence="2">D3612</strain>
    </source>
</reference>
<dbReference type="InterPro" id="IPR003593">
    <property type="entry name" value="AAA+_ATPase"/>
</dbReference>